<dbReference type="KEGG" id="csr:Cspa_c19340"/>
<dbReference type="PANTHER" id="PTHR11803">
    <property type="entry name" value="2-IMINOBUTANOATE/2-IMINOPROPANOATE DEAMINASE RIDA"/>
    <property type="match status" value="1"/>
</dbReference>
<dbReference type="Pfam" id="PF01042">
    <property type="entry name" value="Ribonuc_L-PSP"/>
    <property type="match status" value="1"/>
</dbReference>
<proteinExistence type="predicted"/>
<dbReference type="InterPro" id="IPR035959">
    <property type="entry name" value="RutC-like_sf"/>
</dbReference>
<dbReference type="HOGENOM" id="CLU_100715_7_3_9"/>
<dbReference type="PATRIC" id="fig|931276.5.peg.1924"/>
<evidence type="ECO:0000313" key="1">
    <source>
        <dbReference type="EMBL" id="AGF55702.1"/>
    </source>
</evidence>
<evidence type="ECO:0000313" key="2">
    <source>
        <dbReference type="Proteomes" id="UP000011728"/>
    </source>
</evidence>
<dbReference type="GO" id="GO:0005829">
    <property type="term" value="C:cytosol"/>
    <property type="evidence" value="ECO:0007669"/>
    <property type="project" value="TreeGrafter"/>
</dbReference>
<dbReference type="Proteomes" id="UP000011728">
    <property type="component" value="Chromosome"/>
</dbReference>
<keyword evidence="2" id="KW-1185">Reference proteome</keyword>
<sequence>MKKEILNLPNVKQPDYPYNQVVKAGNTLYLSGQVSCDLQSGQFILGNIEIQTKNALENIKYLLENSNSSMNNILKVVVYMKNIFEVDKMNEIYKMYFKKNELPTRVAIQTTFPNKNIEIELEVVALTN</sequence>
<name>M1MW26_9CLOT</name>
<gene>
    <name evidence="1" type="ORF">Cspa_c19340</name>
</gene>
<dbReference type="SUPFAM" id="SSF55298">
    <property type="entry name" value="YjgF-like"/>
    <property type="match status" value="1"/>
</dbReference>
<accession>M1MW26</accession>
<dbReference type="CDD" id="cd00448">
    <property type="entry name" value="YjgF_YER057c_UK114_family"/>
    <property type="match status" value="1"/>
</dbReference>
<reference evidence="1 2" key="1">
    <citation type="submission" date="2013-02" db="EMBL/GenBank/DDBJ databases">
        <title>Genome sequence of Clostridium saccharoperbutylacetonicum N1-4(HMT).</title>
        <authorList>
            <person name="Poehlein A."/>
            <person name="Daniel R."/>
        </authorList>
    </citation>
    <scope>NUCLEOTIDE SEQUENCE [LARGE SCALE GENOMIC DNA]</scope>
    <source>
        <strain evidence="2">N1-4(HMT)</strain>
    </source>
</reference>
<dbReference type="AlphaFoldDB" id="M1MW26"/>
<dbReference type="InterPro" id="IPR006175">
    <property type="entry name" value="YjgF/YER057c/UK114"/>
</dbReference>
<dbReference type="eggNOG" id="COG0251">
    <property type="taxonomic scope" value="Bacteria"/>
</dbReference>
<dbReference type="Gene3D" id="3.30.1330.40">
    <property type="entry name" value="RutC-like"/>
    <property type="match status" value="1"/>
</dbReference>
<organism evidence="1 2">
    <name type="scientific">Clostridium saccharoperbutylacetonicum N1-4(HMT)</name>
    <dbReference type="NCBI Taxonomy" id="931276"/>
    <lineage>
        <taxon>Bacteria</taxon>
        <taxon>Bacillati</taxon>
        <taxon>Bacillota</taxon>
        <taxon>Clostridia</taxon>
        <taxon>Eubacteriales</taxon>
        <taxon>Clostridiaceae</taxon>
        <taxon>Clostridium</taxon>
    </lineage>
</organism>
<dbReference type="RefSeq" id="WP_015392023.1">
    <property type="nucleotide sequence ID" value="NC_020291.1"/>
</dbReference>
<dbReference type="GO" id="GO:0019239">
    <property type="term" value="F:deaminase activity"/>
    <property type="evidence" value="ECO:0007669"/>
    <property type="project" value="TreeGrafter"/>
</dbReference>
<dbReference type="PANTHER" id="PTHR11803:SF39">
    <property type="entry name" value="2-IMINOBUTANOATE_2-IMINOPROPANOATE DEAMINASE"/>
    <property type="match status" value="1"/>
</dbReference>
<protein>
    <submittedName>
        <fullName evidence="1">Putative translation initiation inhibitor, yjgF family</fullName>
    </submittedName>
</protein>
<dbReference type="EMBL" id="CP004121">
    <property type="protein sequence ID" value="AGF55702.1"/>
    <property type="molecule type" value="Genomic_DNA"/>
</dbReference>
<dbReference type="OrthoDB" id="9803101at2"/>